<evidence type="ECO:0008006" key="3">
    <source>
        <dbReference type="Google" id="ProtNLM"/>
    </source>
</evidence>
<comment type="caution">
    <text evidence="1">The sequence shown here is derived from an EMBL/GenBank/DDBJ whole genome shotgun (WGS) entry which is preliminary data.</text>
</comment>
<gene>
    <name evidence="1" type="ORF">GCM10023332_01770</name>
</gene>
<sequence>MQQAQRGVLTIATGRRVYLDMAIALARSFRWWNNDGDIEFYLATDSVDPLPRDLAFVRRLQFAPGELGTGFSVKLNMQRIAPSLHTLFIDADCLCVGPLAPVFERFSGRAVSVVGGAITEGEWFGDVAATRAHFNLPTLTKFNGGVYYFEQGEVAERVFDHARGLVERYDELGLVRLRDCPNEELLMAISMGLEGCTGLADDGTIHGELFASPKLLEIDVLAGKALLSNPPPGDPQHRRGYPVRETRPVIVHFLGDFTSKWQYRSQARVLRLVSEWRVPQALARTWVAATYQFPMWCLERARSALRPLFRRVVGYRRVRFEERM</sequence>
<evidence type="ECO:0000313" key="1">
    <source>
        <dbReference type="EMBL" id="GAA4854142.1"/>
    </source>
</evidence>
<evidence type="ECO:0000313" key="2">
    <source>
        <dbReference type="Proteomes" id="UP001501323"/>
    </source>
</evidence>
<dbReference type="Proteomes" id="UP001501323">
    <property type="component" value="Unassembled WGS sequence"/>
</dbReference>
<dbReference type="SUPFAM" id="SSF53448">
    <property type="entry name" value="Nucleotide-diphospho-sugar transferases"/>
    <property type="match status" value="1"/>
</dbReference>
<dbReference type="EMBL" id="BAABJY010000001">
    <property type="protein sequence ID" value="GAA4854142.1"/>
    <property type="molecule type" value="Genomic_DNA"/>
</dbReference>
<dbReference type="InterPro" id="IPR029044">
    <property type="entry name" value="Nucleotide-diphossugar_trans"/>
</dbReference>
<name>A0ABP9DQC4_9GAMM</name>
<proteinExistence type="predicted"/>
<organism evidence="1 2">
    <name type="scientific">Luteimonas vadosa</name>
    <dbReference type="NCBI Taxonomy" id="1165507"/>
    <lineage>
        <taxon>Bacteria</taxon>
        <taxon>Pseudomonadati</taxon>
        <taxon>Pseudomonadota</taxon>
        <taxon>Gammaproteobacteria</taxon>
        <taxon>Lysobacterales</taxon>
        <taxon>Lysobacteraceae</taxon>
        <taxon>Luteimonas</taxon>
    </lineage>
</organism>
<protein>
    <recommendedName>
        <fullName evidence="3">Glycosyltransferase family 8 protein</fullName>
    </recommendedName>
</protein>
<dbReference type="RefSeq" id="WP_345293616.1">
    <property type="nucleotide sequence ID" value="NZ_BAABJY010000001.1"/>
</dbReference>
<reference evidence="2" key="1">
    <citation type="journal article" date="2019" name="Int. J. Syst. Evol. Microbiol.">
        <title>The Global Catalogue of Microorganisms (GCM) 10K type strain sequencing project: providing services to taxonomists for standard genome sequencing and annotation.</title>
        <authorList>
            <consortium name="The Broad Institute Genomics Platform"/>
            <consortium name="The Broad Institute Genome Sequencing Center for Infectious Disease"/>
            <person name="Wu L."/>
            <person name="Ma J."/>
        </authorList>
    </citation>
    <scope>NUCLEOTIDE SEQUENCE [LARGE SCALE GENOMIC DNA]</scope>
    <source>
        <strain evidence="2">JCM 18392</strain>
    </source>
</reference>
<keyword evidence="2" id="KW-1185">Reference proteome</keyword>
<accession>A0ABP9DQC4</accession>